<accession>A0A5J5IXE7</accession>
<dbReference type="InterPro" id="IPR039569">
    <property type="entry name" value="FAS1-like_DH_region"/>
</dbReference>
<dbReference type="EMBL" id="VYSA01000004">
    <property type="protein sequence ID" value="KAA9105904.1"/>
    <property type="molecule type" value="Genomic_DNA"/>
</dbReference>
<name>A0A5J5IXE7_9MICO</name>
<evidence type="ECO:0000259" key="1">
    <source>
        <dbReference type="Pfam" id="PF13452"/>
    </source>
</evidence>
<gene>
    <name evidence="2" type="ORF">F6B43_16195</name>
</gene>
<organism evidence="2 3">
    <name type="scientific">Microbacterium rhizomatis</name>
    <dbReference type="NCBI Taxonomy" id="1631477"/>
    <lineage>
        <taxon>Bacteria</taxon>
        <taxon>Bacillati</taxon>
        <taxon>Actinomycetota</taxon>
        <taxon>Actinomycetes</taxon>
        <taxon>Micrococcales</taxon>
        <taxon>Microbacteriaceae</taxon>
        <taxon>Microbacterium</taxon>
    </lineage>
</organism>
<dbReference type="Pfam" id="PF13452">
    <property type="entry name" value="FAS1_DH_region"/>
    <property type="match status" value="1"/>
</dbReference>
<keyword evidence="3" id="KW-1185">Reference proteome</keyword>
<protein>
    <submittedName>
        <fullName evidence="2">MaoC family dehydratase</fullName>
    </submittedName>
</protein>
<evidence type="ECO:0000313" key="3">
    <source>
        <dbReference type="Proteomes" id="UP000325827"/>
    </source>
</evidence>
<feature type="domain" description="FAS1-like dehydratase" evidence="1">
    <location>
        <begin position="11"/>
        <end position="161"/>
    </location>
</feature>
<dbReference type="OrthoDB" id="3688340at2"/>
<dbReference type="Proteomes" id="UP000325827">
    <property type="component" value="Unassembled WGS sequence"/>
</dbReference>
<dbReference type="Gene3D" id="3.10.129.10">
    <property type="entry name" value="Hotdog Thioesterase"/>
    <property type="match status" value="1"/>
</dbReference>
<evidence type="ECO:0000313" key="2">
    <source>
        <dbReference type="EMBL" id="KAA9105904.1"/>
    </source>
</evidence>
<proteinExistence type="predicted"/>
<dbReference type="RefSeq" id="WP_150450046.1">
    <property type="nucleotide sequence ID" value="NZ_VYSA01000004.1"/>
</dbReference>
<reference evidence="3" key="1">
    <citation type="submission" date="2019-09" db="EMBL/GenBank/DDBJ databases">
        <title>Mumia zhuanghuii sp. nov. isolated from the intestinal contents of plateau pika (Ochotona curzoniae) in the Qinghai-Tibet plateau of China.</title>
        <authorList>
            <person name="Tian Z."/>
        </authorList>
    </citation>
    <scope>NUCLEOTIDE SEQUENCE [LARGE SCALE GENOMIC DNA]</scope>
    <source>
        <strain evidence="3">JCM 30598</strain>
    </source>
</reference>
<comment type="caution">
    <text evidence="2">The sequence shown here is derived from an EMBL/GenBank/DDBJ whole genome shotgun (WGS) entry which is preliminary data.</text>
</comment>
<dbReference type="AlphaFoldDB" id="A0A5J5IXE7"/>
<sequence>MTSAVSAEMAAAIGSVYLRDQSYPVSASDIRRWAIAVHWPDGPPARFLSRTVEKLVAPEEFNPFAWAVASRSPDPEEFGLREDEMIAADCQERLLGISPPAMSTGLFGAYSVSYGVPICEGDSIASQSSLRGYSERESRRGLLLTTTLEDRWINQRGEFVKSVVREIVRY</sequence>